<sequence>MLRWEPPGALIAVHAEATLPGDPDQPWVGAGGRGRRQLVGAERSAADGAIDAGTLVFTAGTEALAVLLHSSPLWWSHGLTGPQSWFSWAAHTLQHPHPSGTALTPGGQTGGSSGQSHTAGQPAVTWRRTMGKEEREGRSGGERNSIYVVGTTWELLDADSGLSSSRQMEGAYFIGGCTATKRAECLKWDIYPLVSLKEAPPLSVLLAIQLAAKQPRHSKRAWLHREDSSLIATCPTRLRTRVMTQFKTGTRPRKLPVIALMLSVTHGCSGQPRATDSEPVFTVQPHRLQTVTAEPWTWCYSEHALVSHRHGLLIRPPPPPIPQPPTPNPQQSPRLTAADWRGQKKLSPARVAALPEDL</sequence>
<keyword evidence="3" id="KW-1185">Reference proteome</keyword>
<comment type="caution">
    <text evidence="2">The sequence shown here is derived from an EMBL/GenBank/DDBJ whole genome shotgun (WGS) entry which is preliminary data.</text>
</comment>
<reference evidence="2 3" key="1">
    <citation type="submission" date="2019-03" db="EMBL/GenBank/DDBJ databases">
        <title>First draft genome of Liparis tanakae, snailfish: a comprehensive survey of snailfish specific genes.</title>
        <authorList>
            <person name="Kim W."/>
            <person name="Song I."/>
            <person name="Jeong J.-H."/>
            <person name="Kim D."/>
            <person name="Kim S."/>
            <person name="Ryu S."/>
            <person name="Song J.Y."/>
            <person name="Lee S.K."/>
        </authorList>
    </citation>
    <scope>NUCLEOTIDE SEQUENCE [LARGE SCALE GENOMIC DNA]</scope>
    <source>
        <tissue evidence="2">Muscle</tissue>
    </source>
</reference>
<gene>
    <name evidence="2" type="ORF">EYF80_029782</name>
</gene>
<feature type="region of interest" description="Disordered" evidence="1">
    <location>
        <begin position="311"/>
        <end position="358"/>
    </location>
</feature>
<feature type="region of interest" description="Disordered" evidence="1">
    <location>
        <begin position="96"/>
        <end position="143"/>
    </location>
</feature>
<protein>
    <submittedName>
        <fullName evidence="2">Uncharacterized protein</fullName>
    </submittedName>
</protein>
<accession>A0A4Z2H5B7</accession>
<proteinExistence type="predicted"/>
<feature type="compositionally biased region" description="Pro residues" evidence="1">
    <location>
        <begin position="315"/>
        <end position="330"/>
    </location>
</feature>
<dbReference type="AlphaFoldDB" id="A0A4Z2H5B7"/>
<organism evidence="2 3">
    <name type="scientific">Liparis tanakae</name>
    <name type="common">Tanaka's snailfish</name>
    <dbReference type="NCBI Taxonomy" id="230148"/>
    <lineage>
        <taxon>Eukaryota</taxon>
        <taxon>Metazoa</taxon>
        <taxon>Chordata</taxon>
        <taxon>Craniata</taxon>
        <taxon>Vertebrata</taxon>
        <taxon>Euteleostomi</taxon>
        <taxon>Actinopterygii</taxon>
        <taxon>Neopterygii</taxon>
        <taxon>Teleostei</taxon>
        <taxon>Neoteleostei</taxon>
        <taxon>Acanthomorphata</taxon>
        <taxon>Eupercaria</taxon>
        <taxon>Perciformes</taxon>
        <taxon>Cottioidei</taxon>
        <taxon>Cottales</taxon>
        <taxon>Liparidae</taxon>
        <taxon>Liparis</taxon>
    </lineage>
</organism>
<evidence type="ECO:0000313" key="2">
    <source>
        <dbReference type="EMBL" id="TNN60024.1"/>
    </source>
</evidence>
<dbReference type="EMBL" id="SRLO01000342">
    <property type="protein sequence ID" value="TNN60024.1"/>
    <property type="molecule type" value="Genomic_DNA"/>
</dbReference>
<name>A0A4Z2H5B7_9TELE</name>
<feature type="compositionally biased region" description="Basic and acidic residues" evidence="1">
    <location>
        <begin position="130"/>
        <end position="141"/>
    </location>
</feature>
<evidence type="ECO:0000256" key="1">
    <source>
        <dbReference type="SAM" id="MobiDB-lite"/>
    </source>
</evidence>
<dbReference type="Proteomes" id="UP000314294">
    <property type="component" value="Unassembled WGS sequence"/>
</dbReference>
<evidence type="ECO:0000313" key="3">
    <source>
        <dbReference type="Proteomes" id="UP000314294"/>
    </source>
</evidence>